<organism evidence="3">
    <name type="scientific">Schistocephalus solidus</name>
    <name type="common">Tapeworm</name>
    <dbReference type="NCBI Taxonomy" id="70667"/>
    <lineage>
        <taxon>Eukaryota</taxon>
        <taxon>Metazoa</taxon>
        <taxon>Spiralia</taxon>
        <taxon>Lophotrochozoa</taxon>
        <taxon>Platyhelminthes</taxon>
        <taxon>Cestoda</taxon>
        <taxon>Eucestoda</taxon>
        <taxon>Diphyllobothriidea</taxon>
        <taxon>Diphyllobothriidae</taxon>
        <taxon>Schistocephalus</taxon>
    </lineage>
</organism>
<evidence type="ECO:0000313" key="3">
    <source>
        <dbReference type="WBParaSite" id="SSLN_0000557101-mRNA-1"/>
    </source>
</evidence>
<dbReference type="SUPFAM" id="SSF56219">
    <property type="entry name" value="DNase I-like"/>
    <property type="match status" value="1"/>
</dbReference>
<dbReference type="InterPro" id="IPR036691">
    <property type="entry name" value="Endo/exonu/phosph_ase_sf"/>
</dbReference>
<dbReference type="Gene3D" id="3.60.10.10">
    <property type="entry name" value="Endonuclease/exonuclease/phosphatase"/>
    <property type="match status" value="1"/>
</dbReference>
<dbReference type="Proteomes" id="UP000275846">
    <property type="component" value="Unassembled WGS sequence"/>
</dbReference>
<sequence>MAAAAAYLCARAYCSVLLPPRTPLIGTHVPALPSTLENGPRWVFLPCAASALFNSTVASTTITAPSFSLPPPSYLRCNLGQMLFWPDVLAAPKDKDSETDPPLASTTPRSSIQTTVRAHQLSTAEVGAAAGDLVYASNRPERRKALVTRELARYKVDVAALNETRFSEQGQLKEVGAGYTFFWSGRSKAERRDAGVTFAIRTDIVGRLPFLPQCINDRLMSLCLPLRGDTQLRGDLIQTFGIVKGRECALEFADFFELAGTEHLRGHPFKLQRKLVHTDVHRNAFAQRVVGA</sequence>
<dbReference type="WBParaSite" id="SSLN_0000557101-mRNA-1">
    <property type="protein sequence ID" value="SSLN_0000557101-mRNA-1"/>
    <property type="gene ID" value="SSLN_0000557101"/>
</dbReference>
<keyword evidence="2" id="KW-1185">Reference proteome</keyword>
<protein>
    <submittedName>
        <fullName evidence="1 3">Uncharacterized protein</fullName>
    </submittedName>
</protein>
<name>A0A183SME9_SCHSO</name>
<dbReference type="EMBL" id="UYSU01033232">
    <property type="protein sequence ID" value="VDL91782.1"/>
    <property type="molecule type" value="Genomic_DNA"/>
</dbReference>
<dbReference type="AlphaFoldDB" id="A0A183SME9"/>
<reference evidence="1 2" key="2">
    <citation type="submission" date="2018-11" db="EMBL/GenBank/DDBJ databases">
        <authorList>
            <consortium name="Pathogen Informatics"/>
        </authorList>
    </citation>
    <scope>NUCLEOTIDE SEQUENCE [LARGE SCALE GENOMIC DNA]</scope>
    <source>
        <strain evidence="1 2">NST_G2</strain>
    </source>
</reference>
<proteinExistence type="predicted"/>
<evidence type="ECO:0000313" key="2">
    <source>
        <dbReference type="Proteomes" id="UP000275846"/>
    </source>
</evidence>
<gene>
    <name evidence="1" type="ORF">SSLN_LOCUS5397</name>
</gene>
<evidence type="ECO:0000313" key="1">
    <source>
        <dbReference type="EMBL" id="VDL91782.1"/>
    </source>
</evidence>
<accession>A0A183SME9</accession>
<reference evidence="3" key="1">
    <citation type="submission" date="2016-06" db="UniProtKB">
        <authorList>
            <consortium name="WormBaseParasite"/>
        </authorList>
    </citation>
    <scope>IDENTIFICATION</scope>
</reference>